<evidence type="ECO:0000313" key="3">
    <source>
        <dbReference type="EMBL" id="KAJ5362439.1"/>
    </source>
</evidence>
<dbReference type="EMBL" id="JAPZBR010000002">
    <property type="protein sequence ID" value="KAJ5362439.1"/>
    <property type="molecule type" value="Genomic_DNA"/>
</dbReference>
<dbReference type="Proteomes" id="UP001147695">
    <property type="component" value="Unassembled WGS sequence"/>
</dbReference>
<accession>A0A9W9UZP3</accession>
<name>A0A9W9UZP3_PENBR</name>
<dbReference type="Proteomes" id="UP001148299">
    <property type="component" value="Unassembled WGS sequence"/>
</dbReference>
<keyword evidence="1" id="KW-0732">Signal</keyword>
<dbReference type="AlphaFoldDB" id="A0A9W9UZP3"/>
<evidence type="ECO:0000313" key="2">
    <source>
        <dbReference type="EMBL" id="KAJ5352459.1"/>
    </source>
</evidence>
<keyword evidence="4" id="KW-1185">Reference proteome</keyword>
<evidence type="ECO:0000313" key="4">
    <source>
        <dbReference type="Proteomes" id="UP001148299"/>
    </source>
</evidence>
<gene>
    <name evidence="2" type="ORF">N7452_001433</name>
    <name evidence="3" type="ORF">N7541_003283</name>
</gene>
<proteinExistence type="predicted"/>
<feature type="chain" id="PRO_5041194960" evidence="1">
    <location>
        <begin position="21"/>
        <end position="143"/>
    </location>
</feature>
<comment type="caution">
    <text evidence="3">The sequence shown here is derived from an EMBL/GenBank/DDBJ whole genome shotgun (WGS) entry which is preliminary data.</text>
</comment>
<reference evidence="3" key="2">
    <citation type="journal article" date="2023" name="IMA Fungus">
        <title>Comparative genomic study of the Penicillium genus elucidates a diverse pangenome and 15 lateral gene transfer events.</title>
        <authorList>
            <person name="Petersen C."/>
            <person name="Sorensen T."/>
            <person name="Nielsen M.R."/>
            <person name="Sondergaard T.E."/>
            <person name="Sorensen J.L."/>
            <person name="Fitzpatrick D.A."/>
            <person name="Frisvad J.C."/>
            <person name="Nielsen K.L."/>
        </authorList>
    </citation>
    <scope>NUCLEOTIDE SEQUENCE</scope>
    <source>
        <strain evidence="2">IBT 35673</strain>
        <strain evidence="3">IBT 35675</strain>
    </source>
</reference>
<feature type="signal peptide" evidence="1">
    <location>
        <begin position="1"/>
        <end position="20"/>
    </location>
</feature>
<reference evidence="3" key="1">
    <citation type="submission" date="2022-12" db="EMBL/GenBank/DDBJ databases">
        <authorList>
            <person name="Petersen C."/>
        </authorList>
    </citation>
    <scope>NUCLEOTIDE SEQUENCE</scope>
    <source>
        <strain evidence="2">IBT 35673</strain>
        <strain evidence="3">IBT 35675</strain>
    </source>
</reference>
<organism evidence="3 4">
    <name type="scientific">Penicillium brevicompactum</name>
    <dbReference type="NCBI Taxonomy" id="5074"/>
    <lineage>
        <taxon>Eukaryota</taxon>
        <taxon>Fungi</taxon>
        <taxon>Dikarya</taxon>
        <taxon>Ascomycota</taxon>
        <taxon>Pezizomycotina</taxon>
        <taxon>Eurotiomycetes</taxon>
        <taxon>Eurotiomycetidae</taxon>
        <taxon>Eurotiales</taxon>
        <taxon>Aspergillaceae</taxon>
        <taxon>Penicillium</taxon>
    </lineage>
</organism>
<protein>
    <submittedName>
        <fullName evidence="3">Uncharacterized protein</fullName>
    </submittedName>
</protein>
<dbReference type="EMBL" id="JAPZBQ010000001">
    <property type="protein sequence ID" value="KAJ5352459.1"/>
    <property type="molecule type" value="Genomic_DNA"/>
</dbReference>
<evidence type="ECO:0000256" key="1">
    <source>
        <dbReference type="SAM" id="SignalP"/>
    </source>
</evidence>
<sequence>MKATLFLLGVLAAAASVAEAISIKSGPLTRTNRNCDGSPDGPVLSESFGTATITRAANLVVSVPILFKGTPNSAYNVRVIQLPQSPPCGPCTSGGGTLTTNAQGVGNTNVVQAVKPGATAAWIAINKKTNCNDFYTLQPLPIT</sequence>